<reference evidence="1" key="2">
    <citation type="journal article" date="2021" name="PeerJ">
        <title>Extensive microbial diversity within the chicken gut microbiome revealed by metagenomics and culture.</title>
        <authorList>
            <person name="Gilroy R."/>
            <person name="Ravi A."/>
            <person name="Getino M."/>
            <person name="Pursley I."/>
            <person name="Horton D.L."/>
            <person name="Alikhan N.F."/>
            <person name="Baker D."/>
            <person name="Gharbi K."/>
            <person name="Hall N."/>
            <person name="Watson M."/>
            <person name="Adriaenssens E.M."/>
            <person name="Foster-Nyarko E."/>
            <person name="Jarju S."/>
            <person name="Secka A."/>
            <person name="Antonio M."/>
            <person name="Oren A."/>
            <person name="Chaudhuri R.R."/>
            <person name="La Ragione R."/>
            <person name="Hildebrand F."/>
            <person name="Pallen M.J."/>
        </authorList>
    </citation>
    <scope>NUCLEOTIDE SEQUENCE</scope>
    <source>
        <strain evidence="1">CHK187-14744</strain>
    </source>
</reference>
<accession>A0A9D1HF51</accession>
<dbReference type="EMBL" id="DVLT01000014">
    <property type="protein sequence ID" value="HIU02069.1"/>
    <property type="molecule type" value="Genomic_DNA"/>
</dbReference>
<reference evidence="1" key="1">
    <citation type="submission" date="2020-10" db="EMBL/GenBank/DDBJ databases">
        <authorList>
            <person name="Gilroy R."/>
        </authorList>
    </citation>
    <scope>NUCLEOTIDE SEQUENCE</scope>
    <source>
        <strain evidence="1">CHK187-14744</strain>
    </source>
</reference>
<proteinExistence type="predicted"/>
<comment type="caution">
    <text evidence="1">The sequence shown here is derived from an EMBL/GenBank/DDBJ whole genome shotgun (WGS) entry which is preliminary data.</text>
</comment>
<dbReference type="GO" id="GO:0016301">
    <property type="term" value="F:kinase activity"/>
    <property type="evidence" value="ECO:0007669"/>
    <property type="project" value="UniProtKB-KW"/>
</dbReference>
<keyword evidence="1" id="KW-0808">Transferase</keyword>
<dbReference type="SUPFAM" id="SSF52540">
    <property type="entry name" value="P-loop containing nucleoside triphosphate hydrolases"/>
    <property type="match status" value="1"/>
</dbReference>
<dbReference type="Gene3D" id="3.40.50.300">
    <property type="entry name" value="P-loop containing nucleotide triphosphate hydrolases"/>
    <property type="match status" value="1"/>
</dbReference>
<evidence type="ECO:0000313" key="1">
    <source>
        <dbReference type="EMBL" id="HIU02069.1"/>
    </source>
</evidence>
<gene>
    <name evidence="1" type="ORF">IAB63_02315</name>
</gene>
<dbReference type="AlphaFoldDB" id="A0A9D1HF51"/>
<dbReference type="InterPro" id="IPR027417">
    <property type="entry name" value="P-loop_NTPase"/>
</dbReference>
<protein>
    <submittedName>
        <fullName evidence="1">Uridine kinase</fullName>
    </submittedName>
</protein>
<name>A0A9D1HF51_9FIRM</name>
<sequence>MDMDRMVQDIVQAMEKRGIGTSDDKIWIISVDGRAAAGKTTLAARLSQLLGASVIHMDDFFLPGMLRTVERLDEPGGNVHYERFSREVLPHLRENRRFDYRIFDCVQMRYSGKRSVENSRYRIVEGSYSNHPVFGDYADFRIFCDVDPEEQKERILRRNGRESEKVFEQKWIPMEEKYFECFKIREKADHHLVSQKGE</sequence>
<evidence type="ECO:0000313" key="2">
    <source>
        <dbReference type="Proteomes" id="UP000824164"/>
    </source>
</evidence>
<dbReference type="Proteomes" id="UP000824164">
    <property type="component" value="Unassembled WGS sequence"/>
</dbReference>
<keyword evidence="1" id="KW-0418">Kinase</keyword>
<organism evidence="1 2">
    <name type="scientific">Candidatus Onthocola gallistercoris</name>
    <dbReference type="NCBI Taxonomy" id="2840876"/>
    <lineage>
        <taxon>Bacteria</taxon>
        <taxon>Bacillati</taxon>
        <taxon>Bacillota</taxon>
        <taxon>Bacilli</taxon>
        <taxon>Candidatus Onthocola</taxon>
    </lineage>
</organism>